<proteinExistence type="inferred from homology"/>
<dbReference type="InterPro" id="IPR039124">
    <property type="entry name" value="PRA1-like"/>
</dbReference>
<evidence type="ECO:0000256" key="2">
    <source>
        <dbReference type="ARBA" id="ARBA00023180"/>
    </source>
</evidence>
<feature type="chain" id="PRO_5004612435" description="Putative peptidase domain-containing protein" evidence="5">
    <location>
        <begin position="24"/>
        <end position="320"/>
    </location>
</feature>
<dbReference type="SUPFAM" id="SSF55486">
    <property type="entry name" value="Metalloproteases ('zincins'), catalytic domain"/>
    <property type="match status" value="1"/>
</dbReference>
<gene>
    <name evidence="7" type="ORF">EPUS_07994</name>
</gene>
<dbReference type="PANTHER" id="PTHR39399:SF1">
    <property type="entry name" value="PROTEIN ZPS1"/>
    <property type="match status" value="1"/>
</dbReference>
<dbReference type="InterPro" id="IPR029482">
    <property type="entry name" value="HRXXH"/>
</dbReference>
<dbReference type="GO" id="GO:0009986">
    <property type="term" value="C:cell surface"/>
    <property type="evidence" value="ECO:0007669"/>
    <property type="project" value="TreeGrafter"/>
</dbReference>
<comment type="similarity">
    <text evidence="3">Belongs to the ZPS1 family.</text>
</comment>
<organism evidence="7 8">
    <name type="scientific">Endocarpon pusillum (strain Z07020 / HMAS-L-300199)</name>
    <name type="common">Lichen-forming fungus</name>
    <dbReference type="NCBI Taxonomy" id="1263415"/>
    <lineage>
        <taxon>Eukaryota</taxon>
        <taxon>Fungi</taxon>
        <taxon>Dikarya</taxon>
        <taxon>Ascomycota</taxon>
        <taxon>Pezizomycotina</taxon>
        <taxon>Eurotiomycetes</taxon>
        <taxon>Chaetothyriomycetidae</taxon>
        <taxon>Verrucariales</taxon>
        <taxon>Verrucariaceae</taxon>
        <taxon>Endocarpon</taxon>
    </lineage>
</organism>
<keyword evidence="2" id="KW-0325">Glycoprotein</keyword>
<feature type="region of interest" description="Disordered" evidence="4">
    <location>
        <begin position="246"/>
        <end position="278"/>
    </location>
</feature>
<feature type="signal peptide" evidence="5">
    <location>
        <begin position="1"/>
        <end position="23"/>
    </location>
</feature>
<sequence>MLFATTIFFALLACGSFALPAHSSTPHLHAHSRYEVDSNWDQGAVNQYPIHASCNHTETTQLRKALAELEALAEHAAAHVLRWGNSSEIYRKYFGDAPSAPVIGNFERVVNGDKARTLFRCDDPDGNCQIPTYGGHWRGENGTDETVICPRSYATRRPLSQVCALGYNVAEWPTNTYFASDLLHRVYHMPAISEWYVDHYTEDYQEVIEMAQHNNSYSVHDSDTLQYFALEAYAHDIVVPGTGCPGPASSASSGTSSVAPAMSSSASASSTSAAPMSSTASSAMSSMTSAPATPVQQYASSTLSIPPGCHTHANGELHCE</sequence>
<dbReference type="eggNOG" id="ENOG502RTN8">
    <property type="taxonomic scope" value="Eukaryota"/>
</dbReference>
<dbReference type="EMBL" id="KE720699">
    <property type="protein sequence ID" value="ERF76814.1"/>
    <property type="molecule type" value="Genomic_DNA"/>
</dbReference>
<dbReference type="GO" id="GO:0005576">
    <property type="term" value="C:extracellular region"/>
    <property type="evidence" value="ECO:0007669"/>
    <property type="project" value="TreeGrafter"/>
</dbReference>
<dbReference type="GO" id="GO:0008237">
    <property type="term" value="F:metallopeptidase activity"/>
    <property type="evidence" value="ECO:0007669"/>
    <property type="project" value="InterPro"/>
</dbReference>
<dbReference type="GO" id="GO:0005178">
    <property type="term" value="F:integrin binding"/>
    <property type="evidence" value="ECO:0007669"/>
    <property type="project" value="TreeGrafter"/>
</dbReference>
<dbReference type="GO" id="GO:0009277">
    <property type="term" value="C:fungal-type cell wall"/>
    <property type="evidence" value="ECO:0007669"/>
    <property type="project" value="TreeGrafter"/>
</dbReference>
<dbReference type="GO" id="GO:0008270">
    <property type="term" value="F:zinc ion binding"/>
    <property type="evidence" value="ECO:0007669"/>
    <property type="project" value="TreeGrafter"/>
</dbReference>
<evidence type="ECO:0000259" key="6">
    <source>
        <dbReference type="Pfam" id="PF13933"/>
    </source>
</evidence>
<feature type="domain" description="Putative peptidase" evidence="6">
    <location>
        <begin position="17"/>
        <end position="246"/>
    </location>
</feature>
<keyword evidence="1 5" id="KW-0732">Signal</keyword>
<evidence type="ECO:0000256" key="3">
    <source>
        <dbReference type="ARBA" id="ARBA00060890"/>
    </source>
</evidence>
<dbReference type="InterPro" id="IPR024079">
    <property type="entry name" value="MetalloPept_cat_dom_sf"/>
</dbReference>
<dbReference type="FunFam" id="3.40.390.10:FF:000043">
    <property type="entry name" value="Major allergen Asp F2"/>
    <property type="match status" value="1"/>
</dbReference>
<dbReference type="Pfam" id="PF13933">
    <property type="entry name" value="HRXXH"/>
    <property type="match status" value="1"/>
</dbReference>
<dbReference type="OMA" id="CNATQRR"/>
<reference evidence="8" key="1">
    <citation type="journal article" date="2014" name="BMC Genomics">
        <title>Genome characteristics reveal the impact of lichenization on lichen-forming fungus Endocarpon pusillum Hedwig (Verrucariales, Ascomycota).</title>
        <authorList>
            <person name="Wang Y.-Y."/>
            <person name="Liu B."/>
            <person name="Zhang X.-Y."/>
            <person name="Zhou Q.-M."/>
            <person name="Zhang T."/>
            <person name="Li H."/>
            <person name="Yu Y.-F."/>
            <person name="Zhang X.-L."/>
            <person name="Hao X.-Y."/>
            <person name="Wang M."/>
            <person name="Wang L."/>
            <person name="Wei J.-C."/>
        </authorList>
    </citation>
    <scope>NUCLEOTIDE SEQUENCE [LARGE SCALE GENOMIC DNA]</scope>
    <source>
        <strain evidence="8">Z07020 / HMAS-L-300199</strain>
    </source>
</reference>
<evidence type="ECO:0000313" key="8">
    <source>
        <dbReference type="Proteomes" id="UP000019373"/>
    </source>
</evidence>
<evidence type="ECO:0000256" key="5">
    <source>
        <dbReference type="SAM" id="SignalP"/>
    </source>
</evidence>
<keyword evidence="8" id="KW-1185">Reference proteome</keyword>
<dbReference type="Proteomes" id="UP000019373">
    <property type="component" value="Unassembled WGS sequence"/>
</dbReference>
<name>U1I403_ENDPU</name>
<dbReference type="PANTHER" id="PTHR39399">
    <property type="entry name" value="PROTEIN ZPS1"/>
    <property type="match status" value="1"/>
</dbReference>
<dbReference type="Gene3D" id="3.40.390.10">
    <property type="entry name" value="Collagenase (Catalytic Domain)"/>
    <property type="match status" value="1"/>
</dbReference>
<evidence type="ECO:0000256" key="1">
    <source>
        <dbReference type="ARBA" id="ARBA00022729"/>
    </source>
</evidence>
<dbReference type="GeneID" id="19242872"/>
<accession>U1I403</accession>
<dbReference type="OrthoDB" id="4689212at2759"/>
<protein>
    <recommendedName>
        <fullName evidence="6">Putative peptidase domain-containing protein</fullName>
    </recommendedName>
</protein>
<dbReference type="RefSeq" id="XP_007785850.1">
    <property type="nucleotide sequence ID" value="XM_007787660.1"/>
</dbReference>
<evidence type="ECO:0000256" key="4">
    <source>
        <dbReference type="SAM" id="MobiDB-lite"/>
    </source>
</evidence>
<evidence type="ECO:0000313" key="7">
    <source>
        <dbReference type="EMBL" id="ERF76814.1"/>
    </source>
</evidence>
<dbReference type="AlphaFoldDB" id="U1I403"/>
<dbReference type="HOGENOM" id="CLU_048223_0_0_1"/>